<name>C5BAM8_EDWI9</name>
<evidence type="ECO:0000313" key="2">
    <source>
        <dbReference type="Proteomes" id="UP000001485"/>
    </source>
</evidence>
<gene>
    <name evidence="1" type="ordered locus">NT01EI_3085</name>
</gene>
<sequence>MALIYELDEQWDLFNKSESCCLLDLCLVEKLRVSRGVFPYTLQLLHFLALGLATTLS</sequence>
<dbReference type="Proteomes" id="UP000001485">
    <property type="component" value="Chromosome"/>
</dbReference>
<accession>C5BAM8</accession>
<dbReference type="EMBL" id="CP001600">
    <property type="protein sequence ID" value="ACR70235.1"/>
    <property type="molecule type" value="Genomic_DNA"/>
</dbReference>
<reference evidence="1 2" key="2">
    <citation type="journal article" date="2012" name="J. Bacteriol.">
        <title>Genome Sequence of Edwardsiella ictaluri 93-146, a Strain Associated with a Natural Channel Catfish Outbreak of Enteric Septicemia of Catfish.</title>
        <authorList>
            <person name="Williams M.L."/>
            <person name="Gillaspy A.F."/>
            <person name="Dyer D.W."/>
            <person name="Thune R.L."/>
            <person name="Waldbieser G.C."/>
            <person name="Schuster S.C."/>
            <person name="Gipson J."/>
            <person name="Zaitshik J."/>
            <person name="Landry C."/>
            <person name="Banes M.M."/>
            <person name="Lawrence M.L."/>
        </authorList>
    </citation>
    <scope>NUCLEOTIDE SEQUENCE [LARGE SCALE GENOMIC DNA]</scope>
    <source>
        <strain evidence="1 2">93-146</strain>
    </source>
</reference>
<proteinExistence type="predicted"/>
<evidence type="ECO:0000313" key="1">
    <source>
        <dbReference type="EMBL" id="ACR70235.1"/>
    </source>
</evidence>
<dbReference type="HOGENOM" id="CLU_2989423_0_0_6"/>
<dbReference type="AlphaFoldDB" id="C5BAM8"/>
<dbReference type="KEGG" id="eic:NT01EI_3085"/>
<protein>
    <submittedName>
        <fullName evidence="1">Uncharacterized protein</fullName>
    </submittedName>
</protein>
<reference evidence="2" key="1">
    <citation type="submission" date="2009-03" db="EMBL/GenBank/DDBJ databases">
        <title>Complete genome sequence of Edwardsiella ictaluri 93-146.</title>
        <authorList>
            <person name="Williams M.L."/>
            <person name="Gillaspy A.F."/>
            <person name="Dyer D.W."/>
            <person name="Thune R.L."/>
            <person name="Waldbieser G.C."/>
            <person name="Schuster S.C."/>
            <person name="Gipson J."/>
            <person name="Zaitshik J."/>
            <person name="Landry C."/>
            <person name="Lawrence M.L."/>
        </authorList>
    </citation>
    <scope>NUCLEOTIDE SEQUENCE [LARGE SCALE GENOMIC DNA]</scope>
    <source>
        <strain evidence="2">93-146</strain>
    </source>
</reference>
<organism evidence="1 2">
    <name type="scientific">Edwardsiella ictaluri (strain 93-146)</name>
    <dbReference type="NCBI Taxonomy" id="634503"/>
    <lineage>
        <taxon>Bacteria</taxon>
        <taxon>Pseudomonadati</taxon>
        <taxon>Pseudomonadota</taxon>
        <taxon>Gammaproteobacteria</taxon>
        <taxon>Enterobacterales</taxon>
        <taxon>Hafniaceae</taxon>
        <taxon>Edwardsiella</taxon>
    </lineage>
</organism>